<evidence type="ECO:0000313" key="2">
    <source>
        <dbReference type="Proteomes" id="UP000298246"/>
    </source>
</evidence>
<dbReference type="InterPro" id="IPR003329">
    <property type="entry name" value="Cytidylyl_trans"/>
</dbReference>
<dbReference type="RefSeq" id="WP_134751743.1">
    <property type="nucleotide sequence ID" value="NZ_MYFO02000011.1"/>
</dbReference>
<dbReference type="InterPro" id="IPR029044">
    <property type="entry name" value="Nucleotide-diphossugar_trans"/>
</dbReference>
<dbReference type="SUPFAM" id="SSF53448">
    <property type="entry name" value="Nucleotide-diphospho-sugar transferases"/>
    <property type="match status" value="1"/>
</dbReference>
<comment type="caution">
    <text evidence="1">The sequence shown here is derived from an EMBL/GenBank/DDBJ whole genome shotgun (WGS) entry which is preliminary data.</text>
</comment>
<keyword evidence="1" id="KW-0808">Transferase</keyword>
<accession>A0A4Y8Q4F3</accession>
<dbReference type="PANTHER" id="PTHR42866">
    <property type="entry name" value="3-DEOXY-MANNO-OCTULOSONATE CYTIDYLYLTRANSFERASE"/>
    <property type="match status" value="1"/>
</dbReference>
<dbReference type="OrthoDB" id="9815559at2"/>
<dbReference type="Proteomes" id="UP000298246">
    <property type="component" value="Unassembled WGS sequence"/>
</dbReference>
<name>A0A4Y8Q4F3_9BACL</name>
<keyword evidence="1" id="KW-0548">Nucleotidyltransferase</keyword>
<dbReference type="Gene3D" id="3.90.550.10">
    <property type="entry name" value="Spore Coat Polysaccharide Biosynthesis Protein SpsA, Chain A"/>
    <property type="match status" value="1"/>
</dbReference>
<reference evidence="1 2" key="1">
    <citation type="submission" date="2017-03" db="EMBL/GenBank/DDBJ databases">
        <title>Isolation of Levoglucosan Utilizing Bacteria.</title>
        <authorList>
            <person name="Arya A.S."/>
        </authorList>
    </citation>
    <scope>NUCLEOTIDE SEQUENCE [LARGE SCALE GENOMIC DNA]</scope>
    <source>
        <strain evidence="1 2">MEC069</strain>
    </source>
</reference>
<dbReference type="AlphaFoldDB" id="A0A4Y8Q4F3"/>
<dbReference type="CDD" id="cd02518">
    <property type="entry name" value="GT2_SpsF"/>
    <property type="match status" value="1"/>
</dbReference>
<dbReference type="Pfam" id="PF02348">
    <property type="entry name" value="CTP_transf_3"/>
    <property type="match status" value="1"/>
</dbReference>
<protein>
    <submittedName>
        <fullName evidence="1">Acylneuraminate cytidylyltransferase</fullName>
    </submittedName>
</protein>
<organism evidence="1 2">
    <name type="scientific">Paenibacillus athensensis</name>
    <dbReference type="NCBI Taxonomy" id="1967502"/>
    <lineage>
        <taxon>Bacteria</taxon>
        <taxon>Bacillati</taxon>
        <taxon>Bacillota</taxon>
        <taxon>Bacilli</taxon>
        <taxon>Bacillales</taxon>
        <taxon>Paenibacillaceae</taxon>
        <taxon>Paenibacillus</taxon>
    </lineage>
</organism>
<sequence>MNIIAIIQARMGSSRLPGKVLKRLGDRTVLAHVVQRLQRVPQLSQIVIATTDLTQDDAIAEESIVLNTCVFRGSEWDVLSRYYEAALLYKADAVVRITSDCPFIDPEIVNEMISIFHQSKVDYINNFTKRTFPRGLDAELFTMNALQSAHDEATHVEHREHVTPYIYQNPHRFSLACFTSENNYSEQRWTLDTPEDWDFIHEVYSKLKVPGVLSGWKDILRIVEKNPELLKINAHIEQKKLETNS</sequence>
<dbReference type="EMBL" id="MYFO01000008">
    <property type="protein sequence ID" value="TFE88946.1"/>
    <property type="molecule type" value="Genomic_DNA"/>
</dbReference>
<evidence type="ECO:0000313" key="1">
    <source>
        <dbReference type="EMBL" id="TFE88946.1"/>
    </source>
</evidence>
<dbReference type="GO" id="GO:0016779">
    <property type="term" value="F:nucleotidyltransferase activity"/>
    <property type="evidence" value="ECO:0007669"/>
    <property type="project" value="UniProtKB-KW"/>
</dbReference>
<gene>
    <name evidence="1" type="ORF">B5M42_08530</name>
</gene>
<keyword evidence="2" id="KW-1185">Reference proteome</keyword>
<dbReference type="PANTHER" id="PTHR42866:SF1">
    <property type="entry name" value="SPORE COAT POLYSACCHARIDE BIOSYNTHESIS PROTEIN SPSF"/>
    <property type="match status" value="1"/>
</dbReference>
<proteinExistence type="predicted"/>
<dbReference type="GO" id="GO:0005829">
    <property type="term" value="C:cytosol"/>
    <property type="evidence" value="ECO:0007669"/>
    <property type="project" value="TreeGrafter"/>
</dbReference>